<feature type="domain" description="Peptidase M28" evidence="6">
    <location>
        <begin position="395"/>
        <end position="534"/>
    </location>
</feature>
<feature type="compositionally biased region" description="Basic and acidic residues" evidence="2">
    <location>
        <begin position="802"/>
        <end position="815"/>
    </location>
</feature>
<feature type="transmembrane region" description="Helical" evidence="3">
    <location>
        <begin position="29"/>
        <end position="49"/>
    </location>
</feature>
<reference evidence="7" key="1">
    <citation type="submission" date="2022-01" db="EMBL/GenBank/DDBJ databases">
        <title>Comparative genomics reveals a dynamic genome evolution in the ectomycorrhizal milk-cap (Lactarius) mushrooms.</title>
        <authorList>
            <consortium name="DOE Joint Genome Institute"/>
            <person name="Lebreton A."/>
            <person name="Tang N."/>
            <person name="Kuo A."/>
            <person name="LaButti K."/>
            <person name="Drula E."/>
            <person name="Barry K."/>
            <person name="Clum A."/>
            <person name="Lipzen A."/>
            <person name="Mousain D."/>
            <person name="Ng V."/>
            <person name="Wang R."/>
            <person name="Wang X."/>
            <person name="Dai Y."/>
            <person name="Henrissat B."/>
            <person name="Grigoriev I.V."/>
            <person name="Guerin-Laguette A."/>
            <person name="Yu F."/>
            <person name="Martin F.M."/>
        </authorList>
    </citation>
    <scope>NUCLEOTIDE SEQUENCE</scope>
    <source>
        <strain evidence="7">QP</strain>
    </source>
</reference>
<name>A0AAD4LD35_9AGAM</name>
<evidence type="ECO:0000313" key="8">
    <source>
        <dbReference type="Proteomes" id="UP001201163"/>
    </source>
</evidence>
<dbReference type="EMBL" id="JAKELL010000041">
    <property type="protein sequence ID" value="KAH8988532.1"/>
    <property type="molecule type" value="Genomic_DNA"/>
</dbReference>
<comment type="similarity">
    <text evidence="1">Belongs to the peptidase M28 family. M28B subfamily.</text>
</comment>
<dbReference type="Proteomes" id="UP001201163">
    <property type="component" value="Unassembled WGS sequence"/>
</dbReference>
<keyword evidence="3" id="KW-1133">Transmembrane helix</keyword>
<dbReference type="InterPro" id="IPR007365">
    <property type="entry name" value="TFR-like_dimer_dom"/>
</dbReference>
<dbReference type="CDD" id="cd08022">
    <property type="entry name" value="M28_PSMA_like"/>
    <property type="match status" value="1"/>
</dbReference>
<comment type="caution">
    <text evidence="7">The sequence shown here is derived from an EMBL/GenBank/DDBJ whole genome shotgun (WGS) entry which is preliminary data.</text>
</comment>
<dbReference type="SUPFAM" id="SSF53187">
    <property type="entry name" value="Zn-dependent exopeptidases"/>
    <property type="match status" value="1"/>
</dbReference>
<dbReference type="Pfam" id="PF02225">
    <property type="entry name" value="PA"/>
    <property type="match status" value="1"/>
</dbReference>
<feature type="domain" description="Transferrin receptor-like dimerisation" evidence="5">
    <location>
        <begin position="860"/>
        <end position="941"/>
    </location>
</feature>
<dbReference type="Pfam" id="PF04389">
    <property type="entry name" value="Peptidase_M28"/>
    <property type="match status" value="1"/>
</dbReference>
<dbReference type="CDD" id="cd02121">
    <property type="entry name" value="PA_GCPII_like"/>
    <property type="match status" value="1"/>
</dbReference>
<evidence type="ECO:0000259" key="4">
    <source>
        <dbReference type="Pfam" id="PF02225"/>
    </source>
</evidence>
<dbReference type="SUPFAM" id="SSF47672">
    <property type="entry name" value="Transferrin receptor-like dimerisation domain"/>
    <property type="match status" value="2"/>
</dbReference>
<dbReference type="PANTHER" id="PTHR10404">
    <property type="entry name" value="N-ACETYLATED-ALPHA-LINKED ACIDIC DIPEPTIDASE"/>
    <property type="match status" value="1"/>
</dbReference>
<evidence type="ECO:0000259" key="6">
    <source>
        <dbReference type="Pfam" id="PF04389"/>
    </source>
</evidence>
<dbReference type="Gene3D" id="1.20.930.40">
    <property type="entry name" value="Transferrin receptor-like, dimerisation domain"/>
    <property type="match status" value="1"/>
</dbReference>
<evidence type="ECO:0000313" key="7">
    <source>
        <dbReference type="EMBL" id="KAH8988532.1"/>
    </source>
</evidence>
<evidence type="ECO:0000256" key="1">
    <source>
        <dbReference type="ARBA" id="ARBA00005634"/>
    </source>
</evidence>
<dbReference type="InterPro" id="IPR046450">
    <property type="entry name" value="PA_dom_sf"/>
</dbReference>
<dbReference type="Gene3D" id="3.40.630.10">
    <property type="entry name" value="Zn peptidases"/>
    <property type="match status" value="1"/>
</dbReference>
<dbReference type="InterPro" id="IPR003137">
    <property type="entry name" value="PA_domain"/>
</dbReference>
<dbReference type="InterPro" id="IPR036757">
    <property type="entry name" value="TFR-like_dimer_dom_sf"/>
</dbReference>
<dbReference type="InterPro" id="IPR039373">
    <property type="entry name" value="Peptidase_M28B"/>
</dbReference>
<evidence type="ECO:0000256" key="3">
    <source>
        <dbReference type="SAM" id="Phobius"/>
    </source>
</evidence>
<protein>
    <submittedName>
        <fullName evidence="7">Zn-dependent exopeptidase</fullName>
    </submittedName>
</protein>
<dbReference type="PANTHER" id="PTHR10404:SF46">
    <property type="entry name" value="VACUOLAR PROTEIN SORTING-ASSOCIATED PROTEIN 70"/>
    <property type="match status" value="1"/>
</dbReference>
<keyword evidence="3" id="KW-0472">Membrane</keyword>
<feature type="region of interest" description="Disordered" evidence="2">
    <location>
        <begin position="779"/>
        <end position="815"/>
    </location>
</feature>
<gene>
    <name evidence="7" type="ORF">EDB92DRAFT_1871031</name>
</gene>
<proteinExistence type="inferred from homology"/>
<dbReference type="InterPro" id="IPR007484">
    <property type="entry name" value="Peptidase_M28"/>
</dbReference>
<feature type="domain" description="PA" evidence="4">
    <location>
        <begin position="235"/>
        <end position="307"/>
    </location>
</feature>
<dbReference type="AlphaFoldDB" id="A0AAD4LD35"/>
<evidence type="ECO:0000259" key="5">
    <source>
        <dbReference type="Pfam" id="PF04253"/>
    </source>
</evidence>
<dbReference type="Pfam" id="PF04253">
    <property type="entry name" value="TFR_dimer"/>
    <property type="match status" value="1"/>
</dbReference>
<dbReference type="GO" id="GO:0004180">
    <property type="term" value="F:carboxypeptidase activity"/>
    <property type="evidence" value="ECO:0007669"/>
    <property type="project" value="TreeGrafter"/>
</dbReference>
<dbReference type="FunFam" id="3.40.630.10:FF:000101">
    <property type="entry name" value="N-acetylated alpha-linked acidic dipeptidase like 1"/>
    <property type="match status" value="1"/>
</dbReference>
<sequence>MEDEKFASAKDSPFSEPVAIPANSRTKRIVKYSICFGLVWFIVHSWFIIPRRYIFVGDPSSHTSACTHSKYAWVTDAFAPKDPQVPHGRLAENFFLTIPNSASAIAASRKYATKPHLAGSDGDLLTAKYFLDLLQHELSIPKGTDDPVYPAGSVASRNATLSITHLTEPVAWIDVYYPVLNTPLDRSLEILGDDGHAAWKAELEEIGDELDSDAYTYADSVGAWHGLSKDGEAEGRLIFANYGRKSDYDELVEKGVDFTGAIVLVRYGGLFRGLKVKGAQELGAAGVLIYSDPRDDGTVTEANGYAPYPYGPARNPTSVQRGSVQFLSIYPGDPTTPGYPSYENSTRTDGTNIPSIPSLPISWANAKVLLEEIDGKNRPVKLTNHVDTKVTPIWNTMGVIPGHIKDEVVVVGNHRDAWVLGAVDPSSGTVSVHEVVRGLGALLKEGWKPLRTIVIASWDAEEYGLIGSTEWGEDFSEWIQEHVVAYVNLDSSVSGSKFGAAGSPSLAHFIRKTAEDLPHPTDPKRTLWDATADRGQLFGEHNDVDSLGTEVETEAMEYIGIRPLGSGSDYTVFLQRLGVASMDSGGFTSTLSDPVYHYHSVYDSERWQEVYGDPGFVKHVAVAKNLGLQTLRLATALVLPFNTTNYAFELEYHLNVVEKLAASSATTPNLVPLRAAIKSLQFASLEFDAEKYRAEFILKGLIRKWHQSQLQREHSCFRSLMRRLRHFFTAVTHRFPCVSKPVTMAAPRSIAGSHSRFPCVSKSVMMAAPCFGKPATMAALPSQPRRPQPLSLPGADEPPAEIEGRPDKNGVDTGMHRIDDEVNVEDGDWPHLPIPHRPKHPHWHWPHKPRHPPRALIAAAKAVRKINQKLASFERGFIHEDGIKDREWYRHLGVAPGKWLGYGATTLPGLTEAITIEKNITLANDEAARLTEAVENIRDALRA</sequence>
<accession>A0AAD4LD35</accession>
<keyword evidence="8" id="KW-1185">Reference proteome</keyword>
<dbReference type="SUPFAM" id="SSF52025">
    <property type="entry name" value="PA domain"/>
    <property type="match status" value="1"/>
</dbReference>
<keyword evidence="3" id="KW-0812">Transmembrane</keyword>
<dbReference type="Gene3D" id="3.50.30.30">
    <property type="match status" value="1"/>
</dbReference>
<evidence type="ECO:0000256" key="2">
    <source>
        <dbReference type="SAM" id="MobiDB-lite"/>
    </source>
</evidence>
<organism evidence="7 8">
    <name type="scientific">Lactarius akahatsu</name>
    <dbReference type="NCBI Taxonomy" id="416441"/>
    <lineage>
        <taxon>Eukaryota</taxon>
        <taxon>Fungi</taxon>
        <taxon>Dikarya</taxon>
        <taxon>Basidiomycota</taxon>
        <taxon>Agaricomycotina</taxon>
        <taxon>Agaricomycetes</taxon>
        <taxon>Russulales</taxon>
        <taxon>Russulaceae</taxon>
        <taxon>Lactarius</taxon>
    </lineage>
</organism>